<keyword evidence="2" id="KW-0677">Repeat</keyword>
<keyword evidence="5" id="KW-1185">Reference proteome</keyword>
<keyword evidence="3" id="KW-0472">Membrane</keyword>
<evidence type="ECO:0000313" key="5">
    <source>
        <dbReference type="Proteomes" id="UP001221142"/>
    </source>
</evidence>
<feature type="transmembrane region" description="Helical" evidence="3">
    <location>
        <begin position="217"/>
        <end position="240"/>
    </location>
</feature>
<dbReference type="AlphaFoldDB" id="A0AAD7G128"/>
<accession>A0AAD7G128</accession>
<dbReference type="PANTHER" id="PTHR22838">
    <property type="entry name" value="WD REPEAT PROTEIN 26-RELATED"/>
    <property type="match status" value="1"/>
</dbReference>
<feature type="transmembrane region" description="Helical" evidence="3">
    <location>
        <begin position="327"/>
        <end position="349"/>
    </location>
</feature>
<organism evidence="4 5">
    <name type="scientific">Roridomyces roridus</name>
    <dbReference type="NCBI Taxonomy" id="1738132"/>
    <lineage>
        <taxon>Eukaryota</taxon>
        <taxon>Fungi</taxon>
        <taxon>Dikarya</taxon>
        <taxon>Basidiomycota</taxon>
        <taxon>Agaricomycotina</taxon>
        <taxon>Agaricomycetes</taxon>
        <taxon>Agaricomycetidae</taxon>
        <taxon>Agaricales</taxon>
        <taxon>Marasmiineae</taxon>
        <taxon>Mycenaceae</taxon>
        <taxon>Roridomyces</taxon>
    </lineage>
</organism>
<dbReference type="InterPro" id="IPR036322">
    <property type="entry name" value="WD40_repeat_dom_sf"/>
</dbReference>
<dbReference type="EMBL" id="JARKIF010000001">
    <property type="protein sequence ID" value="KAJ7650280.1"/>
    <property type="molecule type" value="Genomic_DNA"/>
</dbReference>
<dbReference type="PANTHER" id="PTHR22838:SF0">
    <property type="entry name" value="WD REPEAT-CONTAINING PROTEIN 26"/>
    <property type="match status" value="1"/>
</dbReference>
<name>A0AAD7G128_9AGAR</name>
<keyword evidence="3" id="KW-1133">Transmembrane helix</keyword>
<dbReference type="InterPro" id="IPR051350">
    <property type="entry name" value="WD_repeat-ST_regulator"/>
</dbReference>
<keyword evidence="1" id="KW-0853">WD repeat</keyword>
<evidence type="ECO:0000256" key="1">
    <source>
        <dbReference type="ARBA" id="ARBA00022574"/>
    </source>
</evidence>
<dbReference type="InterPro" id="IPR015943">
    <property type="entry name" value="WD40/YVTN_repeat-like_dom_sf"/>
</dbReference>
<reference evidence="4" key="1">
    <citation type="submission" date="2023-03" db="EMBL/GenBank/DDBJ databases">
        <title>Massive genome expansion in bonnet fungi (Mycena s.s.) driven by repeated elements and novel gene families across ecological guilds.</title>
        <authorList>
            <consortium name="Lawrence Berkeley National Laboratory"/>
            <person name="Harder C.B."/>
            <person name="Miyauchi S."/>
            <person name="Viragh M."/>
            <person name="Kuo A."/>
            <person name="Thoen E."/>
            <person name="Andreopoulos B."/>
            <person name="Lu D."/>
            <person name="Skrede I."/>
            <person name="Drula E."/>
            <person name="Henrissat B."/>
            <person name="Morin E."/>
            <person name="Kohler A."/>
            <person name="Barry K."/>
            <person name="LaButti K."/>
            <person name="Morin E."/>
            <person name="Salamov A."/>
            <person name="Lipzen A."/>
            <person name="Mereny Z."/>
            <person name="Hegedus B."/>
            <person name="Baldrian P."/>
            <person name="Stursova M."/>
            <person name="Weitz H."/>
            <person name="Taylor A."/>
            <person name="Grigoriev I.V."/>
            <person name="Nagy L.G."/>
            <person name="Martin F."/>
            <person name="Kauserud H."/>
        </authorList>
    </citation>
    <scope>NUCLEOTIDE SEQUENCE</scope>
    <source>
        <strain evidence="4">9284</strain>
    </source>
</reference>
<gene>
    <name evidence="4" type="ORF">FB45DRAFT_14031</name>
</gene>
<keyword evidence="3" id="KW-0812">Transmembrane</keyword>
<feature type="transmembrane region" description="Helical" evidence="3">
    <location>
        <begin position="252"/>
        <end position="275"/>
    </location>
</feature>
<evidence type="ECO:0000256" key="2">
    <source>
        <dbReference type="ARBA" id="ARBA00022737"/>
    </source>
</evidence>
<dbReference type="SUPFAM" id="SSF50978">
    <property type="entry name" value="WD40 repeat-like"/>
    <property type="match status" value="1"/>
</dbReference>
<dbReference type="Gene3D" id="2.130.10.10">
    <property type="entry name" value="YVTN repeat-like/Quinoprotein amine dehydrogenase"/>
    <property type="match status" value="1"/>
</dbReference>
<dbReference type="Proteomes" id="UP001221142">
    <property type="component" value="Unassembled WGS sequence"/>
</dbReference>
<protein>
    <submittedName>
        <fullName evidence="4">WD40-repeat-containing domain protein</fullName>
    </submittedName>
</protein>
<evidence type="ECO:0000313" key="4">
    <source>
        <dbReference type="EMBL" id="KAJ7650280.1"/>
    </source>
</evidence>
<comment type="caution">
    <text evidence="4">The sequence shown here is derived from an EMBL/GenBank/DDBJ whole genome shotgun (WGS) entry which is preliminary data.</text>
</comment>
<sequence>MDSEDLHSASVSVVSDFATHPTAPAYRAGFDQDRDVYEMIHDFRESCQVLERQLEIFASSVRQLGSSLGLYKGARELQQQLSSVRHLLDDEAQIERLFNRTLNKTPQTPYYPAETWVHRDLERLVNAVGVFSQAWDDFPEFVTDNERRHCLVALEQHLLVWLNLLGPYEYSPEFLRCVRELLFDTNVELGNVTRRLCDFVETGVHEISYAQKHTTQILLNSATIATFFSAVTVSTIQYSFTDITSPLQIAVNTLWFSSLVLSVSSAINSLLAMTWRQAIYTPRRRVPWWVRIWFKPAPIILLSMSVLSFLAGLLCFVFLTQNRITKVVVSTLMAIVALGLGSISVWFAWERWDFSRLRRQLWLREAHEKFENTWGMFLYEYLVWRPLPTSLPTRSFPRPSISASVESPTSIDGSFGVQVLGLSRMGSGNSAVGYSDTVFSELGLQRVLTVGKNEDAVQHVRHVQFSSKGNWFAASTRSICYIYRVEPQMLLHQALMHPFGQIRQLAWSPDEAWFLIRVSGGVELWEVRQDKLKKRHKGWIGKAIKKIQWLSNSAFLVLTDESLIQFTIEDGGHLSRDQVLVFDTDVYTFAVVPPGDCVLVIAGHRSRTHEEIRFPRQPIRSVASYQLSTGKLVGSFPLLRDVRWMDVSSDGRVLLGFGNQAPPELWSFESGRISFKHCFSGVGKERFSGRPHFVGARDEFVACATSSGSIRIWRRDEGSLLNSLPAIATSDHDVDPRKPAAIPIMTWNPGNAMFASSAGAEVQLWAVQRGQLQQ</sequence>
<proteinExistence type="predicted"/>
<evidence type="ECO:0000256" key="3">
    <source>
        <dbReference type="SAM" id="Phobius"/>
    </source>
</evidence>
<feature type="transmembrane region" description="Helical" evidence="3">
    <location>
        <begin position="296"/>
        <end position="321"/>
    </location>
</feature>